<sequence length="136" mass="14725">MAEIVNYVIGAGRPRQERDAARKAVARVLAAMEDSGSLLKTPSEHVVGGYALYRLRIFDGGGAVLKAAEKGGTGHVVGLAHPAKTLKDRRHQKLADLISEAERLPPPQYTYEQVIAMLRLGIPFELRAKAEAVVGR</sequence>
<gene>
    <name evidence="1" type="ORF">ABRZ09_11960</name>
</gene>
<name>A0AB39D7A5_9BURK</name>
<dbReference type="EMBL" id="CP158255">
    <property type="protein sequence ID" value="XDJ49929.1"/>
    <property type="molecule type" value="Genomic_DNA"/>
</dbReference>
<accession>A0AB39D7A5</accession>
<reference evidence="1" key="1">
    <citation type="submission" date="2024-05" db="EMBL/GenBank/DDBJ databases">
        <authorList>
            <person name="Luo Y.-C."/>
            <person name="Nicholds J."/>
            <person name="Mortimer T."/>
            <person name="Maboni G."/>
        </authorList>
    </citation>
    <scope>NUCLEOTIDE SEQUENCE</scope>
    <source>
        <strain evidence="1">151108</strain>
    </source>
</reference>
<organism evidence="1">
    <name type="scientific">Castellaniella ginsengisoli</name>
    <dbReference type="NCBI Taxonomy" id="546114"/>
    <lineage>
        <taxon>Bacteria</taxon>
        <taxon>Pseudomonadati</taxon>
        <taxon>Pseudomonadota</taxon>
        <taxon>Betaproteobacteria</taxon>
        <taxon>Burkholderiales</taxon>
        <taxon>Alcaligenaceae</taxon>
        <taxon>Castellaniella</taxon>
    </lineage>
</organism>
<evidence type="ECO:0000313" key="1">
    <source>
        <dbReference type="EMBL" id="XDJ49929.1"/>
    </source>
</evidence>
<protein>
    <submittedName>
        <fullName evidence="1">Uncharacterized protein</fullName>
    </submittedName>
</protein>
<dbReference type="AlphaFoldDB" id="A0AB39D7A5"/>
<proteinExistence type="predicted"/>
<dbReference type="RefSeq" id="WP_368646839.1">
    <property type="nucleotide sequence ID" value="NZ_CP158255.1"/>
</dbReference>